<dbReference type="AlphaFoldDB" id="A0A090YAQ5"/>
<name>A0A090YAQ5_PAEMA</name>
<evidence type="ECO:0000313" key="4">
    <source>
        <dbReference type="Proteomes" id="UP000442469"/>
    </source>
</evidence>
<dbReference type="Proteomes" id="UP000442469">
    <property type="component" value="Unassembled WGS sequence"/>
</dbReference>
<evidence type="ECO:0000313" key="3">
    <source>
        <dbReference type="Proteomes" id="UP000029278"/>
    </source>
</evidence>
<comment type="caution">
    <text evidence="1">The sequence shown here is derived from an EMBL/GenBank/DDBJ whole genome shotgun (WGS) entry which is preliminary data.</text>
</comment>
<dbReference type="STRING" id="44252.DJ90_2195"/>
<dbReference type="Gene3D" id="3.30.460.40">
    <property type="match status" value="1"/>
</dbReference>
<dbReference type="EMBL" id="JMQA01000041">
    <property type="protein sequence ID" value="KFM95863.1"/>
    <property type="molecule type" value="Genomic_DNA"/>
</dbReference>
<keyword evidence="3" id="KW-1185">Reference proteome</keyword>
<organism evidence="1 3">
    <name type="scientific">Paenibacillus macerans</name>
    <name type="common">Bacillus macerans</name>
    <dbReference type="NCBI Taxonomy" id="44252"/>
    <lineage>
        <taxon>Bacteria</taxon>
        <taxon>Bacillati</taxon>
        <taxon>Bacillota</taxon>
        <taxon>Bacilli</taxon>
        <taxon>Bacillales</taxon>
        <taxon>Paenibacillaceae</taxon>
        <taxon>Paenibacillus</taxon>
    </lineage>
</organism>
<dbReference type="OrthoDB" id="2663421at2"/>
<reference evidence="2 4" key="2">
    <citation type="submission" date="2019-11" db="EMBL/GenBank/DDBJ databases">
        <title>Draft genome sequences of five Paenibacillus species of dairy origin.</title>
        <authorList>
            <person name="Olajide A.M."/>
            <person name="Chen S."/>
            <person name="Lapointe G."/>
        </authorList>
    </citation>
    <scope>NUCLEOTIDE SEQUENCE [LARGE SCALE GENOMIC DNA]</scope>
    <source>
        <strain evidence="2 4">3CT49</strain>
    </source>
</reference>
<dbReference type="Proteomes" id="UP000029278">
    <property type="component" value="Unassembled WGS sequence"/>
</dbReference>
<sequence>MRPHELFPIIERLEKCNITYSLGGSAVLYDLKLVDAVNDWDITVDCAKETLIEAIQDYDWAEQKSGDHPFASQYRIKIDSLNIEFIGYFALHTDHGVLRLPVSHVGTWDGIPVSSPEIWYVAYYLMNRKTKANLLLNYLKENRSTVNAALIRQLINTKMLNDELEQELGSLCN</sequence>
<evidence type="ECO:0000313" key="1">
    <source>
        <dbReference type="EMBL" id="KFM95863.1"/>
    </source>
</evidence>
<dbReference type="EMBL" id="WNZZ01000012">
    <property type="protein sequence ID" value="MUG24068.1"/>
    <property type="molecule type" value="Genomic_DNA"/>
</dbReference>
<proteinExistence type="predicted"/>
<dbReference type="SUPFAM" id="SSF81301">
    <property type="entry name" value="Nucleotidyltransferase"/>
    <property type="match status" value="1"/>
</dbReference>
<dbReference type="InterPro" id="IPR043519">
    <property type="entry name" value="NT_sf"/>
</dbReference>
<dbReference type="PATRIC" id="fig|44252.3.peg.5068"/>
<evidence type="ECO:0008006" key="5">
    <source>
        <dbReference type="Google" id="ProtNLM"/>
    </source>
</evidence>
<protein>
    <recommendedName>
        <fullName evidence="5">Nucleotidyltransferase family protein</fullName>
    </recommendedName>
</protein>
<evidence type="ECO:0000313" key="2">
    <source>
        <dbReference type="EMBL" id="MUG24068.1"/>
    </source>
</evidence>
<dbReference type="RefSeq" id="WP_036623818.1">
    <property type="nucleotide sequence ID" value="NZ_BGML01000008.1"/>
</dbReference>
<dbReference type="GeneID" id="77007840"/>
<accession>A0A090YAQ5</accession>
<reference evidence="1 3" key="1">
    <citation type="submission" date="2014-04" db="EMBL/GenBank/DDBJ databases">
        <authorList>
            <person name="Bishop-Lilly K.A."/>
            <person name="Broomall S.M."/>
            <person name="Chain P.S."/>
            <person name="Chertkov O."/>
            <person name="Coyne S.R."/>
            <person name="Daligault H.E."/>
            <person name="Davenport K.W."/>
            <person name="Erkkila T."/>
            <person name="Frey K.G."/>
            <person name="Gibbons H.S."/>
            <person name="Gu W."/>
            <person name="Jaissle J."/>
            <person name="Johnson S.L."/>
            <person name="Koroleva G.I."/>
            <person name="Ladner J.T."/>
            <person name="Lo C.-C."/>
            <person name="Minogue T.D."/>
            <person name="Munk C."/>
            <person name="Palacios G.F."/>
            <person name="Redden C.L."/>
            <person name="Rosenzweig C.N."/>
            <person name="Scholz M.B."/>
            <person name="Teshima H."/>
            <person name="Xu Y."/>
        </authorList>
    </citation>
    <scope>NUCLEOTIDE SEQUENCE [LARGE SCALE GENOMIC DNA]</scope>
    <source>
        <strain evidence="1 3">8244</strain>
    </source>
</reference>
<gene>
    <name evidence="1" type="ORF">DJ90_2195</name>
    <name evidence="2" type="ORF">GNQ08_16890</name>
</gene>
<dbReference type="HOGENOM" id="CLU_1546113_0_0_9"/>